<sequence>MESTDPQTAAATLAAAEQTRDRLAAEIRLPRGYEPAIGTAIAIQIATAAVGLTAGAGWGALVALAGLLGFAVVAAVQLLRFRRLNGIWLGGLASRVVLGTSPLASIAYAVALFGALGAASRDWWWLVGLLSMAGTTGYVVSGRRWLARYRIDPATHGRGETFLWLLGITAFVVAGCVLLVLES</sequence>
<dbReference type="Proteomes" id="UP001327225">
    <property type="component" value="Chromosome"/>
</dbReference>
<organism evidence="2 3">
    <name type="scientific">Nocardioides bizhenqiangii</name>
    <dbReference type="NCBI Taxonomy" id="3095076"/>
    <lineage>
        <taxon>Bacteria</taxon>
        <taxon>Bacillati</taxon>
        <taxon>Actinomycetota</taxon>
        <taxon>Actinomycetes</taxon>
        <taxon>Propionibacteriales</taxon>
        <taxon>Nocardioidaceae</taxon>
        <taxon>Nocardioides</taxon>
    </lineage>
</organism>
<evidence type="ECO:0000313" key="2">
    <source>
        <dbReference type="EMBL" id="WQQ26159.1"/>
    </source>
</evidence>
<feature type="transmembrane region" description="Helical" evidence="1">
    <location>
        <begin position="162"/>
        <end position="181"/>
    </location>
</feature>
<keyword evidence="3" id="KW-1185">Reference proteome</keyword>
<protein>
    <submittedName>
        <fullName evidence="2">Uncharacterized protein</fullName>
    </submittedName>
</protein>
<accession>A0ABZ0ZQU4</accession>
<keyword evidence="1" id="KW-0472">Membrane</keyword>
<reference evidence="3" key="1">
    <citation type="submission" date="2023-12" db="EMBL/GenBank/DDBJ databases">
        <title>Novel species in genus Nocardioides.</title>
        <authorList>
            <person name="Zhou H."/>
        </authorList>
    </citation>
    <scope>NUCLEOTIDE SEQUENCE [LARGE SCALE GENOMIC DNA]</scope>
    <source>
        <strain evidence="3">HM61</strain>
    </source>
</reference>
<feature type="transmembrane region" description="Helical" evidence="1">
    <location>
        <begin position="58"/>
        <end position="80"/>
    </location>
</feature>
<dbReference type="RefSeq" id="WP_322937218.1">
    <property type="nucleotide sequence ID" value="NZ_CP141059.1"/>
</dbReference>
<keyword evidence="1" id="KW-1133">Transmembrane helix</keyword>
<feature type="transmembrane region" description="Helical" evidence="1">
    <location>
        <begin position="123"/>
        <end position="141"/>
    </location>
</feature>
<name>A0ABZ0ZQU4_9ACTN</name>
<feature type="transmembrane region" description="Helical" evidence="1">
    <location>
        <begin position="92"/>
        <end position="117"/>
    </location>
</feature>
<dbReference type="EMBL" id="CP141059">
    <property type="protein sequence ID" value="WQQ26159.1"/>
    <property type="molecule type" value="Genomic_DNA"/>
</dbReference>
<proteinExistence type="predicted"/>
<evidence type="ECO:0000313" key="3">
    <source>
        <dbReference type="Proteomes" id="UP001327225"/>
    </source>
</evidence>
<keyword evidence="1" id="KW-0812">Transmembrane</keyword>
<gene>
    <name evidence="2" type="ORF">SHK19_19625</name>
</gene>
<evidence type="ECO:0000256" key="1">
    <source>
        <dbReference type="SAM" id="Phobius"/>
    </source>
</evidence>